<dbReference type="Gene3D" id="1.20.140.40">
    <property type="entry name" value="Invertase/pectin methylesterase inhibitor family protein"/>
    <property type="match status" value="1"/>
</dbReference>
<dbReference type="NCBIfam" id="TIGR01614">
    <property type="entry name" value="PME_inhib"/>
    <property type="match status" value="1"/>
</dbReference>
<dbReference type="Pfam" id="PF04043">
    <property type="entry name" value="PMEI"/>
    <property type="match status" value="1"/>
</dbReference>
<organism evidence="2 3">
    <name type="scientific">Nepenthes gracilis</name>
    <name type="common">Slender pitcher plant</name>
    <dbReference type="NCBI Taxonomy" id="150966"/>
    <lineage>
        <taxon>Eukaryota</taxon>
        <taxon>Viridiplantae</taxon>
        <taxon>Streptophyta</taxon>
        <taxon>Embryophyta</taxon>
        <taxon>Tracheophyta</taxon>
        <taxon>Spermatophyta</taxon>
        <taxon>Magnoliopsida</taxon>
        <taxon>eudicotyledons</taxon>
        <taxon>Gunneridae</taxon>
        <taxon>Pentapetalae</taxon>
        <taxon>Caryophyllales</taxon>
        <taxon>Nepenthaceae</taxon>
        <taxon>Nepenthes</taxon>
    </lineage>
</organism>
<sequence>MLSKVVNSTPSASGIQPNGFVKAAILAASDELVKATKEIEKFMFEKPGEKAAYDDCKKLFEDAMEELKSSISHADRLETKKNDVRSKFHNLRTWLSAVISYQETCVDGFAEGELEKKMRKAL</sequence>
<evidence type="ECO:0000313" key="3">
    <source>
        <dbReference type="Proteomes" id="UP001279734"/>
    </source>
</evidence>
<dbReference type="GO" id="GO:0004857">
    <property type="term" value="F:enzyme inhibitor activity"/>
    <property type="evidence" value="ECO:0007669"/>
    <property type="project" value="InterPro"/>
</dbReference>
<evidence type="ECO:0000313" key="2">
    <source>
        <dbReference type="EMBL" id="GMH23304.1"/>
    </source>
</evidence>
<feature type="domain" description="Pectinesterase inhibitor" evidence="1">
    <location>
        <begin position="1"/>
        <end position="122"/>
    </location>
</feature>
<protein>
    <recommendedName>
        <fullName evidence="1">Pectinesterase inhibitor domain-containing protein</fullName>
    </recommendedName>
</protein>
<reference evidence="2" key="1">
    <citation type="submission" date="2023-05" db="EMBL/GenBank/DDBJ databases">
        <title>Nepenthes gracilis genome sequencing.</title>
        <authorList>
            <person name="Fukushima K."/>
        </authorList>
    </citation>
    <scope>NUCLEOTIDE SEQUENCE</scope>
    <source>
        <strain evidence="2">SING2019-196</strain>
    </source>
</reference>
<dbReference type="InterPro" id="IPR035513">
    <property type="entry name" value="Invertase/methylesterase_inhib"/>
</dbReference>
<dbReference type="SMART" id="SM00856">
    <property type="entry name" value="PMEI"/>
    <property type="match status" value="1"/>
</dbReference>
<evidence type="ECO:0000259" key="1">
    <source>
        <dbReference type="SMART" id="SM00856"/>
    </source>
</evidence>
<dbReference type="EMBL" id="BSYO01000026">
    <property type="protein sequence ID" value="GMH23304.1"/>
    <property type="molecule type" value="Genomic_DNA"/>
</dbReference>
<name>A0AAD3T5Q0_NEPGR</name>
<keyword evidence="3" id="KW-1185">Reference proteome</keyword>
<gene>
    <name evidence="2" type="ORF">Nepgr_025147</name>
</gene>
<dbReference type="CDD" id="cd15798">
    <property type="entry name" value="PMEI-like_3"/>
    <property type="match status" value="1"/>
</dbReference>
<accession>A0AAD3T5Q0</accession>
<dbReference type="PANTHER" id="PTHR31707">
    <property type="entry name" value="PECTINESTERASE"/>
    <property type="match status" value="1"/>
</dbReference>
<comment type="caution">
    <text evidence="2">The sequence shown here is derived from an EMBL/GenBank/DDBJ whole genome shotgun (WGS) entry which is preliminary data.</text>
</comment>
<proteinExistence type="predicted"/>
<dbReference type="Proteomes" id="UP001279734">
    <property type="component" value="Unassembled WGS sequence"/>
</dbReference>
<dbReference type="SUPFAM" id="SSF101148">
    <property type="entry name" value="Plant invertase/pectin methylesterase inhibitor"/>
    <property type="match status" value="1"/>
</dbReference>
<dbReference type="InterPro" id="IPR006501">
    <property type="entry name" value="Pectinesterase_inhib_dom"/>
</dbReference>
<dbReference type="AlphaFoldDB" id="A0AAD3T5Q0"/>